<dbReference type="SUPFAM" id="SSF48371">
    <property type="entry name" value="ARM repeat"/>
    <property type="match status" value="1"/>
</dbReference>
<dbReference type="EnsemblMetazoa" id="G6178.10">
    <property type="protein sequence ID" value="G6178.10:cds"/>
    <property type="gene ID" value="G6178"/>
</dbReference>
<evidence type="ECO:0000313" key="5">
    <source>
        <dbReference type="Proteomes" id="UP000005408"/>
    </source>
</evidence>
<name>A0A8W8NHA4_MAGGI</name>
<reference evidence="4" key="1">
    <citation type="submission" date="2022-08" db="UniProtKB">
        <authorList>
            <consortium name="EnsemblMetazoa"/>
        </authorList>
    </citation>
    <scope>IDENTIFICATION</scope>
    <source>
        <strain evidence="4">05x7-T-G4-1.051#20</strain>
    </source>
</reference>
<evidence type="ECO:0000256" key="2">
    <source>
        <dbReference type="SAM" id="MobiDB-lite"/>
    </source>
</evidence>
<dbReference type="AlphaFoldDB" id="A0A8W8NHA4"/>
<evidence type="ECO:0000313" key="4">
    <source>
        <dbReference type="EnsemblMetazoa" id="G6178.9:cds"/>
    </source>
</evidence>
<organism evidence="4 5">
    <name type="scientific">Magallana gigas</name>
    <name type="common">Pacific oyster</name>
    <name type="synonym">Crassostrea gigas</name>
    <dbReference type="NCBI Taxonomy" id="29159"/>
    <lineage>
        <taxon>Eukaryota</taxon>
        <taxon>Metazoa</taxon>
        <taxon>Spiralia</taxon>
        <taxon>Lophotrochozoa</taxon>
        <taxon>Mollusca</taxon>
        <taxon>Bivalvia</taxon>
        <taxon>Autobranchia</taxon>
        <taxon>Pteriomorphia</taxon>
        <taxon>Ostreida</taxon>
        <taxon>Ostreoidea</taxon>
        <taxon>Ostreidae</taxon>
        <taxon>Magallana</taxon>
    </lineage>
</organism>
<keyword evidence="1" id="KW-0677">Repeat</keyword>
<proteinExistence type="predicted"/>
<keyword evidence="5" id="KW-1185">Reference proteome</keyword>
<accession>A0A8W8NHA4</accession>
<feature type="domain" description="Nucleotide exchange factor Fes1" evidence="3">
    <location>
        <begin position="23"/>
        <end position="105"/>
    </location>
</feature>
<dbReference type="Gene3D" id="1.25.10.10">
    <property type="entry name" value="Leucine-rich Repeat Variant"/>
    <property type="match status" value="1"/>
</dbReference>
<dbReference type="PANTHER" id="PTHR19316">
    <property type="entry name" value="PROTEIN FOLDING REGULATOR"/>
    <property type="match status" value="1"/>
</dbReference>
<dbReference type="InterPro" id="IPR011989">
    <property type="entry name" value="ARM-like"/>
</dbReference>
<dbReference type="OrthoDB" id="10250458at2759"/>
<dbReference type="InterPro" id="IPR013918">
    <property type="entry name" value="Nucleotide_exch_fac_Fes1"/>
</dbReference>
<evidence type="ECO:0000259" key="3">
    <source>
        <dbReference type="Pfam" id="PF08609"/>
    </source>
</evidence>
<dbReference type="Pfam" id="PF08609">
    <property type="entry name" value="Fes1"/>
    <property type="match status" value="1"/>
</dbReference>
<dbReference type="InterPro" id="IPR016024">
    <property type="entry name" value="ARM-type_fold"/>
</dbReference>
<dbReference type="EnsemblMetazoa" id="G6178.9">
    <property type="protein sequence ID" value="G6178.9:cds"/>
    <property type="gene ID" value="G6178"/>
</dbReference>
<sequence>MENNGGDRGPPDDRNKQPKSVGKLLHMCLETQSGSPQDENHVVQPMPEERRQWLDNALRDLTVSPVERMKVGLRILTTAESTEQQMIDALDEIIEWCENLDFAADFYKIGGYPVLSKLLPHKSAEIRWKTLELIAVLVQNHTYCQEMALKENLLPKMLTILDTDDDSTVKIKALYAVSCLTRDNPEAQKVFIEKDGFSVLMRAMQTDVEKLKIKAAFMLSALCVDRPDIKDVMCDTGMIDQLVGVLNEEHNSFHEHTLAALLSIVTNHQKAVEECQRPELELDKKLQERIRSLNGKDEFREESQYAKELLKIITKDDIEVQR</sequence>
<dbReference type="PANTHER" id="PTHR19316:SF18">
    <property type="entry name" value="HSP70-BINDING PROTEIN 1"/>
    <property type="match status" value="1"/>
</dbReference>
<dbReference type="Proteomes" id="UP000005408">
    <property type="component" value="Unassembled WGS sequence"/>
</dbReference>
<protein>
    <recommendedName>
        <fullName evidence="3">Nucleotide exchange factor Fes1 domain-containing protein</fullName>
    </recommendedName>
</protein>
<dbReference type="InterPro" id="IPR050693">
    <property type="entry name" value="Hsp70_NEF-Inhibitors"/>
</dbReference>
<dbReference type="OMA" id="CHVQSGL"/>
<evidence type="ECO:0000256" key="1">
    <source>
        <dbReference type="ARBA" id="ARBA00022737"/>
    </source>
</evidence>
<dbReference type="GO" id="GO:0000774">
    <property type="term" value="F:adenyl-nucleotide exchange factor activity"/>
    <property type="evidence" value="ECO:0007669"/>
    <property type="project" value="TreeGrafter"/>
</dbReference>
<feature type="region of interest" description="Disordered" evidence="2">
    <location>
        <begin position="1"/>
        <end position="21"/>
    </location>
</feature>
<dbReference type="GO" id="GO:0005783">
    <property type="term" value="C:endoplasmic reticulum"/>
    <property type="evidence" value="ECO:0007669"/>
    <property type="project" value="TreeGrafter"/>
</dbReference>